<keyword evidence="10" id="KW-1185">Reference proteome</keyword>
<keyword evidence="4" id="KW-0249">Electron transport</keyword>
<dbReference type="GO" id="GO:0005886">
    <property type="term" value="C:plasma membrane"/>
    <property type="evidence" value="ECO:0007669"/>
    <property type="project" value="TreeGrafter"/>
</dbReference>
<dbReference type="Pfam" id="PF13237">
    <property type="entry name" value="Fer4_10"/>
    <property type="match status" value="1"/>
</dbReference>
<evidence type="ECO:0000256" key="5">
    <source>
        <dbReference type="ARBA" id="ARBA00023004"/>
    </source>
</evidence>
<dbReference type="RefSeq" id="WP_250857215.1">
    <property type="nucleotide sequence ID" value="NZ_JAGSOJ010000001.1"/>
</dbReference>
<evidence type="ECO:0000313" key="10">
    <source>
        <dbReference type="Proteomes" id="UP001056429"/>
    </source>
</evidence>
<keyword evidence="1" id="KW-0813">Transport</keyword>
<keyword evidence="6" id="KW-0411">Iron-sulfur</keyword>
<protein>
    <submittedName>
        <fullName evidence="9">4Fe-4S binding protein</fullName>
    </submittedName>
</protein>
<keyword evidence="7" id="KW-1133">Transmembrane helix</keyword>
<dbReference type="GO" id="GO:0051539">
    <property type="term" value="F:4 iron, 4 sulfur cluster binding"/>
    <property type="evidence" value="ECO:0007669"/>
    <property type="project" value="UniProtKB-KW"/>
</dbReference>
<keyword evidence="7" id="KW-0472">Membrane</keyword>
<dbReference type="Proteomes" id="UP001056429">
    <property type="component" value="Unassembled WGS sequence"/>
</dbReference>
<proteinExistence type="predicted"/>
<dbReference type="EMBL" id="JAGSOJ010000001">
    <property type="protein sequence ID" value="MCM1988344.1"/>
    <property type="molecule type" value="Genomic_DNA"/>
</dbReference>
<evidence type="ECO:0000256" key="6">
    <source>
        <dbReference type="ARBA" id="ARBA00023014"/>
    </source>
</evidence>
<gene>
    <name evidence="9" type="ORF">KDK92_01220</name>
</gene>
<comment type="caution">
    <text evidence="9">The sequence shown here is derived from an EMBL/GenBank/DDBJ whole genome shotgun (WGS) entry which is preliminary data.</text>
</comment>
<dbReference type="Pfam" id="PF12801">
    <property type="entry name" value="Fer4_5"/>
    <property type="match status" value="2"/>
</dbReference>
<dbReference type="InterPro" id="IPR017896">
    <property type="entry name" value="4Fe4S_Fe-S-bd"/>
</dbReference>
<feature type="transmembrane region" description="Helical" evidence="7">
    <location>
        <begin position="128"/>
        <end position="144"/>
    </location>
</feature>
<dbReference type="InterPro" id="IPR017900">
    <property type="entry name" value="4Fe4S_Fe_S_CS"/>
</dbReference>
<organism evidence="9 10">
    <name type="scientific">Oceanirhabdus seepicola</name>
    <dbReference type="NCBI Taxonomy" id="2828781"/>
    <lineage>
        <taxon>Bacteria</taxon>
        <taxon>Bacillati</taxon>
        <taxon>Bacillota</taxon>
        <taxon>Clostridia</taxon>
        <taxon>Eubacteriales</taxon>
        <taxon>Clostridiaceae</taxon>
        <taxon>Oceanirhabdus</taxon>
    </lineage>
</organism>
<reference evidence="9" key="2">
    <citation type="submission" date="2021-04" db="EMBL/GenBank/DDBJ databases">
        <authorList>
            <person name="Dong X."/>
        </authorList>
    </citation>
    <scope>NUCLEOTIDE SEQUENCE</scope>
    <source>
        <strain evidence="9">ZWT</strain>
    </source>
</reference>
<evidence type="ECO:0000256" key="7">
    <source>
        <dbReference type="SAM" id="Phobius"/>
    </source>
</evidence>
<dbReference type="Gene3D" id="3.30.70.20">
    <property type="match status" value="1"/>
</dbReference>
<evidence type="ECO:0000256" key="3">
    <source>
        <dbReference type="ARBA" id="ARBA00022723"/>
    </source>
</evidence>
<evidence type="ECO:0000259" key="8">
    <source>
        <dbReference type="PROSITE" id="PS51379"/>
    </source>
</evidence>
<evidence type="ECO:0000256" key="1">
    <source>
        <dbReference type="ARBA" id="ARBA00022448"/>
    </source>
</evidence>
<evidence type="ECO:0000313" key="9">
    <source>
        <dbReference type="EMBL" id="MCM1988344.1"/>
    </source>
</evidence>
<sequence length="277" mass="31465">MKRRGITIFRWVCLIISFFFLLFSGNYIGQKIEWIKLPVFSCALSPSSAVDSICKTVVDIDEWIFSSTMLYTLIGIGVFLILIKLFGRLFCGYVCPFGFVQEILSSIRKKLKLPSLKFSQKTVTYFNIFKWVMVIGFILGIGYCDLCPIRYIMLPLAGMVSGTDFLGIILAAIIIGLAFFKERIFCQICPIGAIAGVCNKSSLARIKKKGVSCTHCRACIEVCPMDIHEIYEEREQTNLTKQECIYCMKCIEICPEKDALKFEMCGKTILKSKRKTR</sequence>
<feature type="domain" description="4Fe-4S ferredoxin-type" evidence="8">
    <location>
        <begin position="204"/>
        <end position="233"/>
    </location>
</feature>
<dbReference type="PROSITE" id="PS00198">
    <property type="entry name" value="4FE4S_FER_1"/>
    <property type="match status" value="2"/>
</dbReference>
<feature type="transmembrane region" description="Helical" evidence="7">
    <location>
        <begin position="156"/>
        <end position="180"/>
    </location>
</feature>
<dbReference type="GO" id="GO:0046872">
    <property type="term" value="F:metal ion binding"/>
    <property type="evidence" value="ECO:0007669"/>
    <property type="project" value="UniProtKB-KW"/>
</dbReference>
<dbReference type="PROSITE" id="PS51379">
    <property type="entry name" value="4FE4S_FER_2"/>
    <property type="match status" value="2"/>
</dbReference>
<keyword evidence="3" id="KW-0479">Metal-binding</keyword>
<feature type="transmembrane region" description="Helical" evidence="7">
    <location>
        <begin position="7"/>
        <end position="28"/>
    </location>
</feature>
<keyword evidence="7" id="KW-0812">Transmembrane</keyword>
<evidence type="ECO:0000256" key="2">
    <source>
        <dbReference type="ARBA" id="ARBA00022485"/>
    </source>
</evidence>
<feature type="transmembrane region" description="Helical" evidence="7">
    <location>
        <begin position="63"/>
        <end position="83"/>
    </location>
</feature>
<dbReference type="PANTHER" id="PTHR30176">
    <property type="entry name" value="FERREDOXIN-TYPE PROTEIN NAPH"/>
    <property type="match status" value="1"/>
</dbReference>
<keyword evidence="5" id="KW-0408">Iron</keyword>
<reference evidence="9" key="1">
    <citation type="journal article" date="2021" name="mSystems">
        <title>Bacteria and Archaea Synergistically Convert Glycine Betaine to Biogenic Methane in the Formosa Cold Seep of the South China Sea.</title>
        <authorList>
            <person name="Li L."/>
            <person name="Zhang W."/>
            <person name="Zhang S."/>
            <person name="Song L."/>
            <person name="Sun Q."/>
            <person name="Zhang H."/>
            <person name="Xiang H."/>
            <person name="Dong X."/>
        </authorList>
    </citation>
    <scope>NUCLEOTIDE SEQUENCE</scope>
    <source>
        <strain evidence="9">ZWT</strain>
    </source>
</reference>
<name>A0A9J6NYX2_9CLOT</name>
<evidence type="ECO:0000256" key="4">
    <source>
        <dbReference type="ARBA" id="ARBA00022982"/>
    </source>
</evidence>
<keyword evidence="2" id="KW-0004">4Fe-4S</keyword>
<dbReference type="PANTHER" id="PTHR30176:SF3">
    <property type="entry name" value="FERREDOXIN-TYPE PROTEIN NAPH"/>
    <property type="match status" value="1"/>
</dbReference>
<dbReference type="InterPro" id="IPR051684">
    <property type="entry name" value="Electron_Trans/Redox"/>
</dbReference>
<feature type="domain" description="4Fe-4S ferredoxin-type" evidence="8">
    <location>
        <begin position="235"/>
        <end position="265"/>
    </location>
</feature>
<dbReference type="SUPFAM" id="SSF54862">
    <property type="entry name" value="4Fe-4S ferredoxins"/>
    <property type="match status" value="1"/>
</dbReference>
<dbReference type="AlphaFoldDB" id="A0A9J6NYX2"/>
<accession>A0A9J6NYX2</accession>